<comment type="caution">
    <text evidence="6">The sequence shown here is derived from an EMBL/GenBank/DDBJ whole genome shotgun (WGS) entry which is preliminary data.</text>
</comment>
<evidence type="ECO:0000256" key="1">
    <source>
        <dbReference type="ARBA" id="ARBA00023015"/>
    </source>
</evidence>
<reference evidence="7" key="1">
    <citation type="journal article" date="2018" name="Gigascience">
        <title>Genome assembly of the Pink Ipe (Handroanthus impetiginosus, Bignoniaceae), a highly valued, ecologically keystone Neotropical timber forest tree.</title>
        <authorList>
            <person name="Silva-Junior O.B."/>
            <person name="Grattapaglia D."/>
            <person name="Novaes E."/>
            <person name="Collevatti R.G."/>
        </authorList>
    </citation>
    <scope>NUCLEOTIDE SEQUENCE [LARGE SCALE GENOMIC DNA]</scope>
    <source>
        <strain evidence="7">cv. UFG-1</strain>
    </source>
</reference>
<feature type="compositionally biased region" description="Low complexity" evidence="5">
    <location>
        <begin position="1"/>
        <end position="13"/>
    </location>
</feature>
<proteinExistence type="predicted"/>
<dbReference type="AlphaFoldDB" id="A0A2G9H946"/>
<keyword evidence="4" id="KW-0539">Nucleus</keyword>
<keyword evidence="2" id="KW-0238">DNA-binding</keyword>
<protein>
    <recommendedName>
        <fullName evidence="8">BZIP domain-containing protein</fullName>
    </recommendedName>
</protein>
<keyword evidence="1" id="KW-0805">Transcription regulation</keyword>
<sequence>MECSSGISYSVSSGFQNSSPEEDLMDQRRRRRMLSNGESARRSRSWRREKPLDEQRLDALMAQVTQLRKEHQQNI</sequence>
<keyword evidence="7" id="KW-1185">Reference proteome</keyword>
<dbReference type="GO" id="GO:0000976">
    <property type="term" value="F:transcription cis-regulatory region binding"/>
    <property type="evidence" value="ECO:0007669"/>
    <property type="project" value="TreeGrafter"/>
</dbReference>
<dbReference type="GO" id="GO:0003700">
    <property type="term" value="F:DNA-binding transcription factor activity"/>
    <property type="evidence" value="ECO:0007669"/>
    <property type="project" value="TreeGrafter"/>
</dbReference>
<evidence type="ECO:0000256" key="5">
    <source>
        <dbReference type="SAM" id="MobiDB-lite"/>
    </source>
</evidence>
<gene>
    <name evidence="6" type="ORF">CDL12_13338</name>
</gene>
<evidence type="ECO:0008006" key="8">
    <source>
        <dbReference type="Google" id="ProtNLM"/>
    </source>
</evidence>
<evidence type="ECO:0000256" key="4">
    <source>
        <dbReference type="ARBA" id="ARBA00023242"/>
    </source>
</evidence>
<evidence type="ECO:0000313" key="7">
    <source>
        <dbReference type="Proteomes" id="UP000231279"/>
    </source>
</evidence>
<accession>A0A2G9H946</accession>
<feature type="region of interest" description="Disordered" evidence="5">
    <location>
        <begin position="1"/>
        <end position="51"/>
    </location>
</feature>
<evidence type="ECO:0000256" key="2">
    <source>
        <dbReference type="ARBA" id="ARBA00023125"/>
    </source>
</evidence>
<dbReference type="GO" id="GO:0045893">
    <property type="term" value="P:positive regulation of DNA-templated transcription"/>
    <property type="evidence" value="ECO:0007669"/>
    <property type="project" value="TreeGrafter"/>
</dbReference>
<keyword evidence="3" id="KW-0804">Transcription</keyword>
<evidence type="ECO:0000313" key="6">
    <source>
        <dbReference type="EMBL" id="PIN14041.1"/>
    </source>
</evidence>
<organism evidence="6 7">
    <name type="scientific">Handroanthus impetiginosus</name>
    <dbReference type="NCBI Taxonomy" id="429701"/>
    <lineage>
        <taxon>Eukaryota</taxon>
        <taxon>Viridiplantae</taxon>
        <taxon>Streptophyta</taxon>
        <taxon>Embryophyta</taxon>
        <taxon>Tracheophyta</taxon>
        <taxon>Spermatophyta</taxon>
        <taxon>Magnoliopsida</taxon>
        <taxon>eudicotyledons</taxon>
        <taxon>Gunneridae</taxon>
        <taxon>Pentapetalae</taxon>
        <taxon>asterids</taxon>
        <taxon>lamiids</taxon>
        <taxon>Lamiales</taxon>
        <taxon>Bignoniaceae</taxon>
        <taxon>Crescentiina</taxon>
        <taxon>Tabebuia alliance</taxon>
        <taxon>Handroanthus</taxon>
    </lineage>
</organism>
<dbReference type="PANTHER" id="PTHR45764">
    <property type="entry name" value="BZIP TRANSCRIPTION FACTOR 44"/>
    <property type="match status" value="1"/>
</dbReference>
<evidence type="ECO:0000256" key="3">
    <source>
        <dbReference type="ARBA" id="ARBA00023163"/>
    </source>
</evidence>
<name>A0A2G9H946_9LAMI</name>
<dbReference type="PANTHER" id="PTHR45764:SF38">
    <property type="entry name" value="BZIP TRANSCRIPTION FACTOR 44"/>
    <property type="match status" value="1"/>
</dbReference>
<dbReference type="GO" id="GO:0005634">
    <property type="term" value="C:nucleus"/>
    <property type="evidence" value="ECO:0007669"/>
    <property type="project" value="TreeGrafter"/>
</dbReference>
<dbReference type="STRING" id="429701.A0A2G9H946"/>
<dbReference type="EMBL" id="NKXS01002360">
    <property type="protein sequence ID" value="PIN14041.1"/>
    <property type="molecule type" value="Genomic_DNA"/>
</dbReference>
<dbReference type="Proteomes" id="UP000231279">
    <property type="component" value="Unassembled WGS sequence"/>
</dbReference>